<dbReference type="AlphaFoldDB" id="A0A9W6IAN2"/>
<keyword evidence="2" id="KW-1185">Reference proteome</keyword>
<proteinExistence type="predicted"/>
<evidence type="ECO:0000313" key="2">
    <source>
        <dbReference type="Proteomes" id="UP001143474"/>
    </source>
</evidence>
<dbReference type="Proteomes" id="UP001143474">
    <property type="component" value="Unassembled WGS sequence"/>
</dbReference>
<comment type="caution">
    <text evidence="1">The sequence shown here is derived from an EMBL/GenBank/DDBJ whole genome shotgun (WGS) entry which is preliminary data.</text>
</comment>
<name>A0A9W6IAN2_9ACTN</name>
<protein>
    <submittedName>
        <fullName evidence="1">Uncharacterized protein</fullName>
    </submittedName>
</protein>
<sequence length="72" mass="7689">MDDRAILAVEPLVRGIPPIRSRCGRRRRRPAKSHSDKGYDSLTCGVSRGGAAWTPASAWAVIAGSSNERSPG</sequence>
<gene>
    <name evidence="1" type="ORF">GCM10017600_83000</name>
</gene>
<dbReference type="EMBL" id="BSEV01000038">
    <property type="protein sequence ID" value="GLK14887.1"/>
    <property type="molecule type" value="Genomic_DNA"/>
</dbReference>
<accession>A0A9W6IAN2</accession>
<organism evidence="1 2">
    <name type="scientific">Streptosporangium carneum</name>
    <dbReference type="NCBI Taxonomy" id="47481"/>
    <lineage>
        <taxon>Bacteria</taxon>
        <taxon>Bacillati</taxon>
        <taxon>Actinomycetota</taxon>
        <taxon>Actinomycetes</taxon>
        <taxon>Streptosporangiales</taxon>
        <taxon>Streptosporangiaceae</taxon>
        <taxon>Streptosporangium</taxon>
    </lineage>
</organism>
<reference evidence="1" key="2">
    <citation type="submission" date="2023-01" db="EMBL/GenBank/DDBJ databases">
        <authorList>
            <person name="Sun Q."/>
            <person name="Evtushenko L."/>
        </authorList>
    </citation>
    <scope>NUCLEOTIDE SEQUENCE</scope>
    <source>
        <strain evidence="1">VKM Ac-2007</strain>
    </source>
</reference>
<reference evidence="1" key="1">
    <citation type="journal article" date="2014" name="Int. J. Syst. Evol. Microbiol.">
        <title>Complete genome sequence of Corynebacterium casei LMG S-19264T (=DSM 44701T), isolated from a smear-ripened cheese.</title>
        <authorList>
            <consortium name="US DOE Joint Genome Institute (JGI-PGF)"/>
            <person name="Walter F."/>
            <person name="Albersmeier A."/>
            <person name="Kalinowski J."/>
            <person name="Ruckert C."/>
        </authorList>
    </citation>
    <scope>NUCLEOTIDE SEQUENCE</scope>
    <source>
        <strain evidence="1">VKM Ac-2007</strain>
    </source>
</reference>
<evidence type="ECO:0000313" key="1">
    <source>
        <dbReference type="EMBL" id="GLK14887.1"/>
    </source>
</evidence>